<dbReference type="STRING" id="648757.Rvan_1088"/>
<feature type="transmembrane region" description="Helical" evidence="8">
    <location>
        <begin position="196"/>
        <end position="220"/>
    </location>
</feature>
<dbReference type="HOGENOM" id="CLU_022930_0_0_5"/>
<dbReference type="PRINTS" id="PR01434">
    <property type="entry name" value="NADHDHGNASE5"/>
</dbReference>
<comment type="subcellular location">
    <subcellularLocation>
        <location evidence="1">Cell membrane</location>
        <topology evidence="1">Multi-pass membrane protein</topology>
    </subcellularLocation>
    <subcellularLocation>
        <location evidence="7">Membrane</location>
        <topology evidence="7">Multi-pass membrane protein</topology>
    </subcellularLocation>
</comment>
<feature type="transmembrane region" description="Helical" evidence="8">
    <location>
        <begin position="156"/>
        <end position="176"/>
    </location>
</feature>
<evidence type="ECO:0000256" key="5">
    <source>
        <dbReference type="ARBA" id="ARBA00023002"/>
    </source>
</evidence>
<keyword evidence="6 8" id="KW-0472">Membrane</keyword>
<dbReference type="KEGG" id="rva:Rvan_1088"/>
<dbReference type="GO" id="GO:0005886">
    <property type="term" value="C:plasma membrane"/>
    <property type="evidence" value="ECO:0007669"/>
    <property type="project" value="UniProtKB-SubCell"/>
</dbReference>
<dbReference type="InterPro" id="IPR001750">
    <property type="entry name" value="ND/Mrp_TM"/>
</dbReference>
<proteinExistence type="predicted"/>
<keyword evidence="3 7" id="KW-0812">Transmembrane</keyword>
<feature type="transmembrane region" description="Helical" evidence="8">
    <location>
        <begin position="102"/>
        <end position="120"/>
    </location>
</feature>
<keyword evidence="5" id="KW-0560">Oxidoreductase</keyword>
<accession>E3I3L3</accession>
<dbReference type="AlphaFoldDB" id="E3I3L3"/>
<keyword evidence="2" id="KW-1003">Cell membrane</keyword>
<gene>
    <name evidence="10" type="ordered locus">Rvan_1088</name>
</gene>
<feature type="transmembrane region" description="Helical" evidence="8">
    <location>
        <begin position="556"/>
        <end position="576"/>
    </location>
</feature>
<evidence type="ECO:0000259" key="9">
    <source>
        <dbReference type="Pfam" id="PF00361"/>
    </source>
</evidence>
<evidence type="ECO:0000256" key="7">
    <source>
        <dbReference type="RuleBase" id="RU000320"/>
    </source>
</evidence>
<keyword evidence="10" id="KW-0830">Ubiquinone</keyword>
<evidence type="ECO:0000256" key="8">
    <source>
        <dbReference type="SAM" id="Phobius"/>
    </source>
</evidence>
<dbReference type="InterPro" id="IPR052175">
    <property type="entry name" value="ComplexI-like_HydComp"/>
</dbReference>
<feature type="transmembrane region" description="Helical" evidence="8">
    <location>
        <begin position="354"/>
        <end position="376"/>
    </location>
</feature>
<feature type="transmembrane region" description="Helical" evidence="8">
    <location>
        <begin position="318"/>
        <end position="342"/>
    </location>
</feature>
<dbReference type="PANTHER" id="PTHR42682:SF4">
    <property type="entry name" value="NADH-UBIQUINONE_PLASTOQUINONE"/>
    <property type="match status" value="1"/>
</dbReference>
<reference evidence="11" key="1">
    <citation type="journal article" date="2011" name="J. Bacteriol.">
        <title>Genome sequences of eight morphologically diverse alphaproteobacteria.</title>
        <authorList>
            <consortium name="US DOE Joint Genome Institute"/>
            <person name="Brown P.J."/>
            <person name="Kysela D.T."/>
            <person name="Buechlein A."/>
            <person name="Hemmerich C."/>
            <person name="Brun Y.V."/>
        </authorList>
    </citation>
    <scope>NUCLEOTIDE SEQUENCE [LARGE SCALE GENOMIC DNA]</scope>
    <source>
        <strain evidence="11">ATCC 17100 / ATH 3.1.1 / DSM 162 / LMG 4299</strain>
    </source>
</reference>
<feature type="domain" description="NADH:quinone oxidoreductase/Mrp antiporter transmembrane" evidence="9">
    <location>
        <begin position="123"/>
        <end position="381"/>
    </location>
</feature>
<dbReference type="GO" id="GO:0016491">
    <property type="term" value="F:oxidoreductase activity"/>
    <property type="evidence" value="ECO:0007669"/>
    <property type="project" value="UniProtKB-KW"/>
</dbReference>
<dbReference type="EMBL" id="CP002292">
    <property type="protein sequence ID" value="ADP70360.1"/>
    <property type="molecule type" value="Genomic_DNA"/>
</dbReference>
<feature type="transmembrane region" description="Helical" evidence="8">
    <location>
        <begin position="126"/>
        <end position="144"/>
    </location>
</feature>
<feature type="transmembrane region" description="Helical" evidence="8">
    <location>
        <begin position="467"/>
        <end position="485"/>
    </location>
</feature>
<feature type="transmembrane region" description="Helical" evidence="8">
    <location>
        <begin position="258"/>
        <end position="283"/>
    </location>
</feature>
<dbReference type="OrthoDB" id="9768329at2"/>
<feature type="transmembrane region" description="Helical" evidence="8">
    <location>
        <begin position="232"/>
        <end position="252"/>
    </location>
</feature>
<dbReference type="Pfam" id="PF00361">
    <property type="entry name" value="Proton_antipo_M"/>
    <property type="match status" value="1"/>
</dbReference>
<dbReference type="PANTHER" id="PTHR42682">
    <property type="entry name" value="HYDROGENASE-4 COMPONENT F"/>
    <property type="match status" value="1"/>
</dbReference>
<evidence type="ECO:0000256" key="3">
    <source>
        <dbReference type="ARBA" id="ARBA00022692"/>
    </source>
</evidence>
<evidence type="ECO:0000256" key="2">
    <source>
        <dbReference type="ARBA" id="ARBA00022475"/>
    </source>
</evidence>
<feature type="transmembrane region" description="Helical" evidence="8">
    <location>
        <begin position="396"/>
        <end position="418"/>
    </location>
</feature>
<feature type="transmembrane region" description="Helical" evidence="8">
    <location>
        <begin position="430"/>
        <end position="452"/>
    </location>
</feature>
<evidence type="ECO:0000256" key="6">
    <source>
        <dbReference type="ARBA" id="ARBA00023136"/>
    </source>
</evidence>
<evidence type="ECO:0000313" key="10">
    <source>
        <dbReference type="EMBL" id="ADP70360.1"/>
    </source>
</evidence>
<name>E3I3L3_RHOVT</name>
<evidence type="ECO:0000313" key="11">
    <source>
        <dbReference type="Proteomes" id="UP000001399"/>
    </source>
</evidence>
<feature type="transmembrane region" description="Helical" evidence="8">
    <location>
        <begin position="76"/>
        <end position="95"/>
    </location>
</feature>
<dbReference type="Proteomes" id="UP000001399">
    <property type="component" value="Chromosome"/>
</dbReference>
<evidence type="ECO:0000256" key="4">
    <source>
        <dbReference type="ARBA" id="ARBA00022989"/>
    </source>
</evidence>
<keyword evidence="11" id="KW-1185">Reference proteome</keyword>
<feature type="transmembrane region" description="Helical" evidence="8">
    <location>
        <begin position="290"/>
        <end position="312"/>
    </location>
</feature>
<sequence length="580" mass="61717">MNSTMSDNLLLAGVLWPLLCTCLFAFRATTPLALTLAPWGALPALAAGFLAGQGEVRMSFLLLGSELGLDATGQSFLLSTALLWLLAGVFARGYFGQSDRQPCFYALFLLTMAGNLLLVISLDGLSFYLGFALMSFAAYGLVIFDSNAAAFRAGRVYILLVVLGEAMILVALLLAAKTAGSTSFAAIRDSLGTAETGPLVIALALVGFGIKAGLLGLHVWMPLAYTSAPIPASAVLAGAMINAGLLGWVHLLPLGENAFPVAASVFLILGLVTAFYGVAVGLFQRNPKTVLAYSSMSQMGIMSAAIGVGLIAPSAWALLLPAVVFYAVNHGLSKGTLFLGLGFADNDFRMRWRWAWIALWLPALSLAGAPFTSGMLAKSQMKAQFLQAPEPWEAALHVLIPVSSLATAILMARLLYLVRPVPDAQSASPAWALAWPWFLALVSVAFSAWWFVPQMPLLDMKAIMDTLWPVLASAAIALIVLRWGLFRGAPSIPAGDNLIWVESGLEALCRAWRQQLAVISSQKLAFQRLSARVPVLAEAASAALGRTEARLTRWRVAAQLVILIILAASLMASPVWTSLR</sequence>
<protein>
    <submittedName>
        <fullName evidence="10">NADH/Ubiquinone/plastoquinone (Complex I)</fullName>
    </submittedName>
</protein>
<keyword evidence="4 8" id="KW-1133">Transmembrane helix</keyword>
<dbReference type="eggNOG" id="COG0651">
    <property type="taxonomic scope" value="Bacteria"/>
</dbReference>
<organism evidence="10 11">
    <name type="scientific">Rhodomicrobium vannielii (strain ATCC 17100 / DSM 162 / LMG 4299 / NCIMB 10020 / ATH 3.1.1)</name>
    <dbReference type="NCBI Taxonomy" id="648757"/>
    <lineage>
        <taxon>Bacteria</taxon>
        <taxon>Pseudomonadati</taxon>
        <taxon>Pseudomonadota</taxon>
        <taxon>Alphaproteobacteria</taxon>
        <taxon>Hyphomicrobiales</taxon>
        <taxon>Hyphomicrobiaceae</taxon>
        <taxon>Rhodomicrobium</taxon>
    </lineage>
</organism>
<evidence type="ECO:0000256" key="1">
    <source>
        <dbReference type="ARBA" id="ARBA00004651"/>
    </source>
</evidence>